<dbReference type="Gene3D" id="3.30.565.10">
    <property type="entry name" value="Histidine kinase-like ATPase, C-terminal domain"/>
    <property type="match status" value="1"/>
</dbReference>
<dbReference type="STRING" id="1077936.SAMN05421545_2927"/>
<sequence>MLKTNQPTHLHAASRTTYLVLFVFAGLLITLLILISNTFFQARQVQLSHDAYIVLALQELELIDDLQTNDDAVHQAVLLHLTSNSPSEKDKYEQDIQAAQAQSADIITQLKAMMQDEQRQQILINFENETAAHDTLVKHLLQLSRSSNIAEALAYNRMVITPEYRHHQNYLKDLSESIRQATRESSQQASHSISSFVQSHRLVLAIIILISIAAALLLRNVIQRLRSDNKLLNAEMQKRQELQEALSESQLKYKMLFDMNPIPMWVYDRLTMQFLDVNKAALREYGYSREEFLALNIFDVRPQHDVPLLKFRLDQVDELESQQSRVRHKRSDGSEFEVEAISHALPRIGESMPRLVVAINVDERLEMIEKLQVNDKQLREISSSIPGAVFQLEMKSLSHYAFTFVSDGIHDLFHISPEEVYGNITALYRHIEPDDVPQVLSAITDSYRSLSPLVVIFRIRQPQDGQWKWVQTHGLPTWREAGHVIWNGTMIDITEQVIAQEKLMASEANLRALLDSSPQAIYLLDKSMRVMMCNAVAKKDVHNMLMKELKTGMNFLDLVGEEKGRQFREQHARAMKGEIIQYEDGHGDFWHEIAFRPVLGPDNRVLAVALSVLNISDRKLALETIRRNEEQLARAQQLAMLGNWELDVERDQLTWSDSVYAIYGVNKMSFIPSRFNFIHFVPEEEHELIWGAIKEASENNRILSVEHTIVRPDGQRRTVFEIGEPKYNAQGKLVRFHGSVQDITDRKRVEQEALKAKNLLQSTLENIPEMIFSADTALKMLYVSPQCLELTGYTEEEFTAQAELWCNRIHPEDRAYIEQHILPELKKGERQHYEVRIITKDNQCKWLMLRISPRNDENGHVYRLDGSASDMTSYKEAQQKRDELTDQLLKQNQNLQQFAYIVSHNLRAPIANILGLTTIYNKHKPDSPMNPRVIDNLFKSAKLLDTTIRDLNDLLTIRSEINNVREEIKFEDVYEEIYDSLPNELLGGHIRLERDFEEAPNVIGVRSYVHSIMHNLITNALKYRSPDRNLYLRLKTFTIPNYICLSVSDNGLGIDLSKEKEKVFGLYKRFHAHGEGRGLGLHLVKTQAELLGGKVEVDSQVNVGTTFNIYFRHTL</sequence>
<dbReference type="InterPro" id="IPR036097">
    <property type="entry name" value="HisK_dim/P_sf"/>
</dbReference>
<dbReference type="PROSITE" id="PS50109">
    <property type="entry name" value="HIS_KIN"/>
    <property type="match status" value="1"/>
</dbReference>
<feature type="transmembrane region" description="Helical" evidence="7">
    <location>
        <begin position="202"/>
        <end position="222"/>
    </location>
</feature>
<dbReference type="Gene3D" id="1.10.287.130">
    <property type="match status" value="1"/>
</dbReference>
<comment type="catalytic activity">
    <reaction evidence="1">
        <text>ATP + protein L-histidine = ADP + protein N-phospho-L-histidine.</text>
        <dbReference type="EC" id="2.7.13.3"/>
    </reaction>
</comment>
<dbReference type="SMART" id="SM00091">
    <property type="entry name" value="PAS"/>
    <property type="match status" value="5"/>
</dbReference>
<dbReference type="CDD" id="cd00082">
    <property type="entry name" value="HisKA"/>
    <property type="match status" value="1"/>
</dbReference>
<keyword evidence="12" id="KW-1185">Reference proteome</keyword>
<feature type="domain" description="PAS" evidence="9">
    <location>
        <begin position="756"/>
        <end position="828"/>
    </location>
</feature>
<accession>A0A1N6ZDV0</accession>
<organism evidence="11 12">
    <name type="scientific">Pontibacter lucknowensis</name>
    <dbReference type="NCBI Taxonomy" id="1077936"/>
    <lineage>
        <taxon>Bacteria</taxon>
        <taxon>Pseudomonadati</taxon>
        <taxon>Bacteroidota</taxon>
        <taxon>Cytophagia</taxon>
        <taxon>Cytophagales</taxon>
        <taxon>Hymenobacteraceae</taxon>
        <taxon>Pontibacter</taxon>
    </lineage>
</organism>
<evidence type="ECO:0000259" key="8">
    <source>
        <dbReference type="PROSITE" id="PS50109"/>
    </source>
</evidence>
<feature type="transmembrane region" description="Helical" evidence="7">
    <location>
        <begin position="20"/>
        <end position="40"/>
    </location>
</feature>
<dbReference type="SMART" id="SM00387">
    <property type="entry name" value="HATPase_c"/>
    <property type="match status" value="1"/>
</dbReference>
<dbReference type="InterPro" id="IPR013655">
    <property type="entry name" value="PAS_fold_3"/>
</dbReference>
<evidence type="ECO:0000259" key="9">
    <source>
        <dbReference type="PROSITE" id="PS50112"/>
    </source>
</evidence>
<gene>
    <name evidence="11" type="ORF">SAMN05421545_2927</name>
</gene>
<dbReference type="PANTHER" id="PTHR43304">
    <property type="entry name" value="PHYTOCHROME-LIKE PROTEIN CPH1"/>
    <property type="match status" value="1"/>
</dbReference>
<dbReference type="Gene3D" id="3.30.450.20">
    <property type="entry name" value="PAS domain"/>
    <property type="match status" value="5"/>
</dbReference>
<evidence type="ECO:0000256" key="5">
    <source>
        <dbReference type="ARBA" id="ARBA00022777"/>
    </source>
</evidence>
<name>A0A1N6ZDV0_9BACT</name>
<reference evidence="12" key="1">
    <citation type="submission" date="2017-01" db="EMBL/GenBank/DDBJ databases">
        <authorList>
            <person name="Varghese N."/>
            <person name="Submissions S."/>
        </authorList>
    </citation>
    <scope>NUCLEOTIDE SEQUENCE [LARGE SCALE GENOMIC DNA]</scope>
    <source>
        <strain evidence="12">DM9</strain>
    </source>
</reference>
<dbReference type="InterPro" id="IPR036890">
    <property type="entry name" value="HATPase_C_sf"/>
</dbReference>
<dbReference type="InterPro" id="IPR001610">
    <property type="entry name" value="PAC"/>
</dbReference>
<evidence type="ECO:0000256" key="6">
    <source>
        <dbReference type="SAM" id="Coils"/>
    </source>
</evidence>
<dbReference type="InterPro" id="IPR047347">
    <property type="entry name" value="YvaQ-like_sensor"/>
</dbReference>
<dbReference type="AlphaFoldDB" id="A0A1N6ZDV0"/>
<feature type="domain" description="PAS" evidence="9">
    <location>
        <begin position="374"/>
        <end position="450"/>
    </location>
</feature>
<dbReference type="SMART" id="SM00086">
    <property type="entry name" value="PAC"/>
    <property type="match status" value="5"/>
</dbReference>
<dbReference type="InterPro" id="IPR003594">
    <property type="entry name" value="HATPase_dom"/>
</dbReference>
<dbReference type="SUPFAM" id="SSF47384">
    <property type="entry name" value="Homodimeric domain of signal transducing histidine kinase"/>
    <property type="match status" value="1"/>
</dbReference>
<dbReference type="SUPFAM" id="SSF55785">
    <property type="entry name" value="PYP-like sensor domain (PAS domain)"/>
    <property type="match status" value="5"/>
</dbReference>
<dbReference type="Pfam" id="PF12729">
    <property type="entry name" value="4HB_MCP_1"/>
    <property type="match status" value="1"/>
</dbReference>
<dbReference type="PRINTS" id="PR00344">
    <property type="entry name" value="BCTRLSENSOR"/>
</dbReference>
<keyword evidence="7" id="KW-0472">Membrane</keyword>
<dbReference type="GO" id="GO:0000155">
    <property type="term" value="F:phosphorelay sensor kinase activity"/>
    <property type="evidence" value="ECO:0007669"/>
    <property type="project" value="InterPro"/>
</dbReference>
<feature type="domain" description="PAC" evidence="10">
    <location>
        <begin position="831"/>
        <end position="883"/>
    </location>
</feature>
<dbReference type="RefSeq" id="WP_076422631.1">
    <property type="nucleotide sequence ID" value="NZ_FTNM01000004.1"/>
</dbReference>
<dbReference type="Pfam" id="PF13188">
    <property type="entry name" value="PAS_8"/>
    <property type="match status" value="1"/>
</dbReference>
<evidence type="ECO:0000256" key="7">
    <source>
        <dbReference type="SAM" id="Phobius"/>
    </source>
</evidence>
<dbReference type="SUPFAM" id="SSF55874">
    <property type="entry name" value="ATPase domain of HSP90 chaperone/DNA topoisomerase II/histidine kinase"/>
    <property type="match status" value="1"/>
</dbReference>
<dbReference type="Proteomes" id="UP000185924">
    <property type="component" value="Unassembled WGS sequence"/>
</dbReference>
<feature type="domain" description="PAC" evidence="10">
    <location>
        <begin position="703"/>
        <end position="755"/>
    </location>
</feature>
<dbReference type="Pfam" id="PF02518">
    <property type="entry name" value="HATPase_c"/>
    <property type="match status" value="1"/>
</dbReference>
<evidence type="ECO:0000256" key="4">
    <source>
        <dbReference type="ARBA" id="ARBA00022679"/>
    </source>
</evidence>
<dbReference type="InterPro" id="IPR003661">
    <property type="entry name" value="HisK_dim/P_dom"/>
</dbReference>
<feature type="domain" description="Histidine kinase" evidence="8">
    <location>
        <begin position="901"/>
        <end position="1115"/>
    </location>
</feature>
<dbReference type="Pfam" id="PF08448">
    <property type="entry name" value="PAS_4"/>
    <property type="match status" value="1"/>
</dbReference>
<dbReference type="Pfam" id="PF08447">
    <property type="entry name" value="PAS_3"/>
    <property type="match status" value="3"/>
</dbReference>
<dbReference type="EC" id="2.7.13.3" evidence="2"/>
<evidence type="ECO:0000259" key="10">
    <source>
        <dbReference type="PROSITE" id="PS50113"/>
    </source>
</evidence>
<proteinExistence type="predicted"/>
<evidence type="ECO:0000313" key="12">
    <source>
        <dbReference type="Proteomes" id="UP000185924"/>
    </source>
</evidence>
<dbReference type="InterPro" id="IPR000014">
    <property type="entry name" value="PAS"/>
</dbReference>
<dbReference type="EMBL" id="FTNM01000004">
    <property type="protein sequence ID" value="SIR25005.1"/>
    <property type="molecule type" value="Genomic_DNA"/>
</dbReference>
<protein>
    <recommendedName>
        <fullName evidence="2">histidine kinase</fullName>
        <ecNumber evidence="2">2.7.13.3</ecNumber>
    </recommendedName>
</protein>
<evidence type="ECO:0000256" key="1">
    <source>
        <dbReference type="ARBA" id="ARBA00000085"/>
    </source>
</evidence>
<keyword evidence="3" id="KW-0597">Phosphoprotein</keyword>
<dbReference type="InterPro" id="IPR013656">
    <property type="entry name" value="PAS_4"/>
</dbReference>
<keyword evidence="4" id="KW-0808">Transferase</keyword>
<feature type="coiled-coil region" evidence="6">
    <location>
        <begin position="222"/>
        <end position="252"/>
    </location>
</feature>
<dbReference type="InterPro" id="IPR035965">
    <property type="entry name" value="PAS-like_dom_sf"/>
</dbReference>
<dbReference type="InterPro" id="IPR024478">
    <property type="entry name" value="HlyB_4HB_MCP"/>
</dbReference>
<keyword evidence="7" id="KW-0812">Transmembrane</keyword>
<dbReference type="InterPro" id="IPR052162">
    <property type="entry name" value="Sensor_kinase/Photoreceptor"/>
</dbReference>
<dbReference type="PROSITE" id="PS50112">
    <property type="entry name" value="PAS"/>
    <property type="match status" value="2"/>
</dbReference>
<evidence type="ECO:0000256" key="2">
    <source>
        <dbReference type="ARBA" id="ARBA00012438"/>
    </source>
</evidence>
<dbReference type="Gene3D" id="2.10.70.100">
    <property type="match status" value="1"/>
</dbReference>
<feature type="domain" description="PAC" evidence="10">
    <location>
        <begin position="453"/>
        <end position="505"/>
    </location>
</feature>
<dbReference type="NCBIfam" id="TIGR00229">
    <property type="entry name" value="sensory_box"/>
    <property type="match status" value="3"/>
</dbReference>
<evidence type="ECO:0000256" key="3">
    <source>
        <dbReference type="ARBA" id="ARBA00022553"/>
    </source>
</evidence>
<dbReference type="CDD" id="cd19411">
    <property type="entry name" value="MCP2201-like_sensor"/>
    <property type="match status" value="1"/>
</dbReference>
<evidence type="ECO:0000313" key="11">
    <source>
        <dbReference type="EMBL" id="SIR25005.1"/>
    </source>
</evidence>
<dbReference type="PROSITE" id="PS50113">
    <property type="entry name" value="PAC"/>
    <property type="match status" value="3"/>
</dbReference>
<dbReference type="InterPro" id="IPR005467">
    <property type="entry name" value="His_kinase_dom"/>
</dbReference>
<dbReference type="CDD" id="cd00130">
    <property type="entry name" value="PAS"/>
    <property type="match status" value="3"/>
</dbReference>
<keyword evidence="7" id="KW-1133">Transmembrane helix</keyword>
<dbReference type="PANTHER" id="PTHR43304:SF1">
    <property type="entry name" value="PAC DOMAIN-CONTAINING PROTEIN"/>
    <property type="match status" value="1"/>
</dbReference>
<dbReference type="OrthoDB" id="9766459at2"/>
<keyword evidence="6" id="KW-0175">Coiled coil</keyword>
<dbReference type="InterPro" id="IPR004358">
    <property type="entry name" value="Sig_transdc_His_kin-like_C"/>
</dbReference>
<keyword evidence="5" id="KW-0418">Kinase</keyword>
<dbReference type="InterPro" id="IPR000700">
    <property type="entry name" value="PAS-assoc_C"/>
</dbReference>